<dbReference type="Pfam" id="PF01490">
    <property type="entry name" value="Aa_trans"/>
    <property type="match status" value="1"/>
</dbReference>
<evidence type="ECO:0000256" key="2">
    <source>
        <dbReference type="ARBA" id="ARBA00004236"/>
    </source>
</evidence>
<feature type="transmembrane region" description="Helical" evidence="13">
    <location>
        <begin position="110"/>
        <end position="129"/>
    </location>
</feature>
<feature type="transmembrane region" description="Helical" evidence="13">
    <location>
        <begin position="55"/>
        <end position="73"/>
    </location>
</feature>
<evidence type="ECO:0000256" key="6">
    <source>
        <dbReference type="ARBA" id="ARBA00022692"/>
    </source>
</evidence>
<evidence type="ECO:0000259" key="14">
    <source>
        <dbReference type="Pfam" id="PF01490"/>
    </source>
</evidence>
<gene>
    <name evidence="15" type="ORF">D0Y65_047762</name>
</gene>
<name>A0A445FQ78_GLYSO</name>
<evidence type="ECO:0000256" key="8">
    <source>
        <dbReference type="ARBA" id="ARBA00022970"/>
    </source>
</evidence>
<evidence type="ECO:0000256" key="3">
    <source>
        <dbReference type="ARBA" id="ARBA00005590"/>
    </source>
</evidence>
<comment type="caution">
    <text evidence="15">The sequence shown here is derived from an EMBL/GenBank/DDBJ whole genome shotgun (WGS) entry which is preliminary data.</text>
</comment>
<evidence type="ECO:0000256" key="1">
    <source>
        <dbReference type="ARBA" id="ARBA00004127"/>
    </source>
</evidence>
<keyword evidence="7" id="KW-0769">Symport</keyword>
<feature type="transmembrane region" description="Helical" evidence="13">
    <location>
        <begin position="418"/>
        <end position="437"/>
    </location>
</feature>
<dbReference type="AlphaFoldDB" id="A0A445FQ78"/>
<feature type="transmembrane region" description="Helical" evidence="13">
    <location>
        <begin position="449"/>
        <end position="475"/>
    </location>
</feature>
<evidence type="ECO:0000256" key="7">
    <source>
        <dbReference type="ARBA" id="ARBA00022847"/>
    </source>
</evidence>
<evidence type="ECO:0000256" key="5">
    <source>
        <dbReference type="ARBA" id="ARBA00022475"/>
    </source>
</evidence>
<evidence type="ECO:0000256" key="9">
    <source>
        <dbReference type="ARBA" id="ARBA00022989"/>
    </source>
</evidence>
<dbReference type="GO" id="GO:0012505">
    <property type="term" value="C:endomembrane system"/>
    <property type="evidence" value="ECO:0007669"/>
    <property type="project" value="UniProtKB-SubCell"/>
</dbReference>
<keyword evidence="6 13" id="KW-0812">Transmembrane</keyword>
<feature type="domain" description="Amino acid transporter transmembrane" evidence="14">
    <location>
        <begin position="26"/>
        <end position="475"/>
    </location>
</feature>
<keyword evidence="4" id="KW-0813">Transport</keyword>
<protein>
    <submittedName>
        <fullName evidence="15">Putative amino acid permease 7</fullName>
    </submittedName>
</protein>
<evidence type="ECO:0000256" key="13">
    <source>
        <dbReference type="SAM" id="Phobius"/>
    </source>
</evidence>
<feature type="transmembrane region" description="Helical" evidence="13">
    <location>
        <begin position="181"/>
        <end position="208"/>
    </location>
</feature>
<dbReference type="InterPro" id="IPR013057">
    <property type="entry name" value="AA_transpt_TM"/>
</dbReference>
<dbReference type="GO" id="GO:0015293">
    <property type="term" value="F:symporter activity"/>
    <property type="evidence" value="ECO:0007669"/>
    <property type="project" value="UniProtKB-KW"/>
</dbReference>
<sequence length="480" mass="53066">MDVKTSLPIVTSAAGAYDDDGHAKRTGNLWSAVAHIITAVIGSGVLSLAWSTSQLGWIGGPVALLCFAIITYVSSSLLSDCYRTPDPVTGKRNYSYMAAVRVNLGKRKTWLAGFLQFLTLYGTSCAYVLTTANSLRAILKANCYHKEGHQAPCGYGDNLYMVMFGVVQIGMSFIPDLHNMVWVSVVAAIMSFTYSFIGLGLGIATVIVRNRDQKEKMIHRTVVALAENGRIMGSITGIPAANIANKLWLVFQALGDIAFAYPYALLLLEIQDTLESTPPENKTMKKASMVAIFMTTFFYLCCGCFGYAAFGNDTPGNLLTGFGFYEPYWLVAFANACIIIHLVGGYQMYSQPIYTAADRWCSRKFPNSVFANKFYRVQAPLFPGYELNLFRFCFRTAYVISTTGIAMLFPYFNQVLGVLGAINFWPLAIYFPVEMYLQQKNIGAWTRKWILLRTFSFACFLVTVMGLVGSIQGIISKKLG</sequence>
<reference evidence="15 16" key="1">
    <citation type="submission" date="2018-09" db="EMBL/GenBank/DDBJ databases">
        <title>A high-quality reference genome of wild soybean provides a powerful tool to mine soybean genomes.</title>
        <authorList>
            <person name="Xie M."/>
            <person name="Chung C.Y.L."/>
            <person name="Li M.-W."/>
            <person name="Wong F.-L."/>
            <person name="Chan T.-F."/>
            <person name="Lam H.-M."/>
        </authorList>
    </citation>
    <scope>NUCLEOTIDE SEQUENCE [LARGE SCALE GENOMIC DNA]</scope>
    <source>
        <strain evidence="16">cv. W05</strain>
        <tissue evidence="15">Hypocotyl of etiolated seedlings</tissue>
    </source>
</reference>
<dbReference type="GO" id="GO:0006865">
    <property type="term" value="P:amino acid transport"/>
    <property type="evidence" value="ECO:0007669"/>
    <property type="project" value="UniProtKB-KW"/>
</dbReference>
<dbReference type="EMBL" id="QZWG01000018">
    <property type="protein sequence ID" value="RZB51041.1"/>
    <property type="molecule type" value="Genomic_DNA"/>
</dbReference>
<comment type="subcellular location">
    <subcellularLocation>
        <location evidence="2">Cell membrane</location>
    </subcellularLocation>
    <subcellularLocation>
        <location evidence="1">Endomembrane system</location>
        <topology evidence="1">Multi-pass membrane protein</topology>
    </subcellularLocation>
</comment>
<dbReference type="Proteomes" id="UP000289340">
    <property type="component" value="Chromosome 18"/>
</dbReference>
<feature type="transmembrane region" description="Helical" evidence="13">
    <location>
        <begin position="392"/>
        <end position="412"/>
    </location>
</feature>
<evidence type="ECO:0000256" key="11">
    <source>
        <dbReference type="ARBA" id="ARBA00023294"/>
    </source>
</evidence>
<keyword evidence="16" id="KW-1185">Reference proteome</keyword>
<evidence type="ECO:0000256" key="4">
    <source>
        <dbReference type="ARBA" id="ARBA00022448"/>
    </source>
</evidence>
<keyword evidence="8" id="KW-0029">Amino-acid transport</keyword>
<feature type="transmembrane region" description="Helical" evidence="13">
    <location>
        <begin position="289"/>
        <end position="308"/>
    </location>
</feature>
<dbReference type="PANTHER" id="PTHR48017">
    <property type="entry name" value="OS05G0424000 PROTEIN-RELATED"/>
    <property type="match status" value="1"/>
</dbReference>
<comment type="similarity">
    <text evidence="3">Belongs to the amino acid/polyamine transporter 2 family. Amino acid/auxin permease (AAAP) (TC 2.A.18.1) subfamily.</text>
</comment>
<organism evidence="15 16">
    <name type="scientific">Glycine soja</name>
    <name type="common">Wild soybean</name>
    <dbReference type="NCBI Taxonomy" id="3848"/>
    <lineage>
        <taxon>Eukaryota</taxon>
        <taxon>Viridiplantae</taxon>
        <taxon>Streptophyta</taxon>
        <taxon>Embryophyta</taxon>
        <taxon>Tracheophyta</taxon>
        <taxon>Spermatophyta</taxon>
        <taxon>Magnoliopsida</taxon>
        <taxon>eudicotyledons</taxon>
        <taxon>Gunneridae</taxon>
        <taxon>Pentapetalae</taxon>
        <taxon>rosids</taxon>
        <taxon>fabids</taxon>
        <taxon>Fabales</taxon>
        <taxon>Fabaceae</taxon>
        <taxon>Papilionoideae</taxon>
        <taxon>50 kb inversion clade</taxon>
        <taxon>NPAAA clade</taxon>
        <taxon>indigoferoid/millettioid clade</taxon>
        <taxon>Phaseoleae</taxon>
        <taxon>Glycine</taxon>
        <taxon>Glycine subgen. Soja</taxon>
    </lineage>
</organism>
<dbReference type="GO" id="GO:0009734">
    <property type="term" value="P:auxin-activated signaling pathway"/>
    <property type="evidence" value="ECO:0007669"/>
    <property type="project" value="UniProtKB-KW"/>
</dbReference>
<evidence type="ECO:0000313" key="16">
    <source>
        <dbReference type="Proteomes" id="UP000289340"/>
    </source>
</evidence>
<keyword evidence="5" id="KW-1003">Cell membrane</keyword>
<comment type="function">
    <text evidence="12">Carrier protein involved in proton-driven auxin influx. Mediates the formation of auxin gradient from developing leaves (site of auxin biosynthesis) to tips by contributing to the loading of auxin in vascular tissues and facilitating acropetal (base to tip) auxin transport within inner tissues of the root apex, and basipetal (tip to base) auxin transport within outer tissues of the root apex. May be involved in lateral roots and nodules formation.</text>
</comment>
<proteinExistence type="inferred from homology"/>
<feature type="transmembrane region" description="Helical" evidence="13">
    <location>
        <begin position="29"/>
        <end position="49"/>
    </location>
</feature>
<evidence type="ECO:0000256" key="10">
    <source>
        <dbReference type="ARBA" id="ARBA00023136"/>
    </source>
</evidence>
<evidence type="ECO:0000313" key="15">
    <source>
        <dbReference type="EMBL" id="RZB51041.1"/>
    </source>
</evidence>
<evidence type="ECO:0000256" key="12">
    <source>
        <dbReference type="ARBA" id="ARBA00045588"/>
    </source>
</evidence>
<keyword evidence="11" id="KW-0927">Auxin signaling pathway</keyword>
<dbReference type="GO" id="GO:0005886">
    <property type="term" value="C:plasma membrane"/>
    <property type="evidence" value="ECO:0007669"/>
    <property type="project" value="UniProtKB-SubCell"/>
</dbReference>
<keyword evidence="10 13" id="KW-0472">Membrane</keyword>
<feature type="transmembrane region" description="Helical" evidence="13">
    <location>
        <begin position="328"/>
        <end position="349"/>
    </location>
</feature>
<accession>A0A445FQ78</accession>
<keyword evidence="9 13" id="KW-1133">Transmembrane helix</keyword>